<sequence length="261" mass="29572">MRPSYDKRLSRPSSKPEPEHGQDDFTIHRTCCEDEIAHDTHEPSYVLRASGYQSGRVVRTGSVYMAGQVPFPLQEWTDIIEDAADPGHTKQGYDQLGRILSCGRWRDERIIKTWVQMEAERESEKSTDESWAKQVRDLAKRRHTRPGSTEQDLPYSEIPFDTAGYCFVATGKRIVRDILSNCHGRHVFLTDTGHVGLGPSEAQIGDQVYYCIGAHSPLVFRPVELGHKDGSKKKVRLVGQCYEMSKDPGATPNSYEYLDII</sequence>
<evidence type="ECO:0000256" key="1">
    <source>
        <dbReference type="SAM" id="MobiDB-lite"/>
    </source>
</evidence>
<accession>A0A9P4LSH6</accession>
<evidence type="ECO:0000313" key="3">
    <source>
        <dbReference type="Proteomes" id="UP000799777"/>
    </source>
</evidence>
<reference evidence="2" key="1">
    <citation type="journal article" date="2020" name="Stud. Mycol.">
        <title>101 Dothideomycetes genomes: a test case for predicting lifestyles and emergence of pathogens.</title>
        <authorList>
            <person name="Haridas S."/>
            <person name="Albert R."/>
            <person name="Binder M."/>
            <person name="Bloem J."/>
            <person name="Labutti K."/>
            <person name="Salamov A."/>
            <person name="Andreopoulos B."/>
            <person name="Baker S."/>
            <person name="Barry K."/>
            <person name="Bills G."/>
            <person name="Bluhm B."/>
            <person name="Cannon C."/>
            <person name="Castanera R."/>
            <person name="Culley D."/>
            <person name="Daum C."/>
            <person name="Ezra D."/>
            <person name="Gonzalez J."/>
            <person name="Henrissat B."/>
            <person name="Kuo A."/>
            <person name="Liang C."/>
            <person name="Lipzen A."/>
            <person name="Lutzoni F."/>
            <person name="Magnuson J."/>
            <person name="Mondo S."/>
            <person name="Nolan M."/>
            <person name="Ohm R."/>
            <person name="Pangilinan J."/>
            <person name="Park H.-J."/>
            <person name="Ramirez L."/>
            <person name="Alfaro M."/>
            <person name="Sun H."/>
            <person name="Tritt A."/>
            <person name="Yoshinaga Y."/>
            <person name="Zwiers L.-H."/>
            <person name="Turgeon B."/>
            <person name="Goodwin S."/>
            <person name="Spatafora J."/>
            <person name="Crous P."/>
            <person name="Grigoriev I."/>
        </authorList>
    </citation>
    <scope>NUCLEOTIDE SEQUENCE</scope>
    <source>
        <strain evidence="2">CBS 110217</strain>
    </source>
</reference>
<feature type="region of interest" description="Disordered" evidence="1">
    <location>
        <begin position="1"/>
        <end position="25"/>
    </location>
</feature>
<dbReference type="Proteomes" id="UP000799777">
    <property type="component" value="Unassembled WGS sequence"/>
</dbReference>
<dbReference type="EMBL" id="ML978154">
    <property type="protein sequence ID" value="KAF2036438.1"/>
    <property type="molecule type" value="Genomic_DNA"/>
</dbReference>
<comment type="caution">
    <text evidence="2">The sequence shown here is derived from an EMBL/GenBank/DDBJ whole genome shotgun (WGS) entry which is preliminary data.</text>
</comment>
<protein>
    <submittedName>
        <fullName evidence="2">Uncharacterized protein</fullName>
    </submittedName>
</protein>
<evidence type="ECO:0000313" key="2">
    <source>
        <dbReference type="EMBL" id="KAF2036438.1"/>
    </source>
</evidence>
<name>A0A9P4LSH6_9PLEO</name>
<proteinExistence type="predicted"/>
<organism evidence="2 3">
    <name type="scientific">Setomelanomma holmii</name>
    <dbReference type="NCBI Taxonomy" id="210430"/>
    <lineage>
        <taxon>Eukaryota</taxon>
        <taxon>Fungi</taxon>
        <taxon>Dikarya</taxon>
        <taxon>Ascomycota</taxon>
        <taxon>Pezizomycotina</taxon>
        <taxon>Dothideomycetes</taxon>
        <taxon>Pleosporomycetidae</taxon>
        <taxon>Pleosporales</taxon>
        <taxon>Pleosporineae</taxon>
        <taxon>Phaeosphaeriaceae</taxon>
        <taxon>Setomelanomma</taxon>
    </lineage>
</organism>
<dbReference type="OrthoDB" id="2157530at2759"/>
<dbReference type="AlphaFoldDB" id="A0A9P4LSH6"/>
<dbReference type="Pfam" id="PF26639">
    <property type="entry name" value="Het-6_barrel"/>
    <property type="match status" value="1"/>
</dbReference>
<gene>
    <name evidence="2" type="ORF">EK21DRAFT_105755</name>
</gene>
<keyword evidence="3" id="KW-1185">Reference proteome</keyword>